<dbReference type="EMBL" id="LQYI01000023">
    <property type="protein sequence ID" value="KYC71840.1"/>
    <property type="molecule type" value="Genomic_DNA"/>
</dbReference>
<accession>A0A150KHY9</accession>
<keyword evidence="1" id="KW-0472">Membrane</keyword>
<protein>
    <submittedName>
        <fullName evidence="2">Uncharacterized protein</fullName>
    </submittedName>
</protein>
<feature type="transmembrane region" description="Helical" evidence="1">
    <location>
        <begin position="20"/>
        <end position="40"/>
    </location>
</feature>
<evidence type="ECO:0000313" key="3">
    <source>
        <dbReference type="Proteomes" id="UP000075304"/>
    </source>
</evidence>
<dbReference type="Proteomes" id="UP000075304">
    <property type="component" value="Unassembled WGS sequence"/>
</dbReference>
<organism evidence="2 3">
    <name type="scientific">Heyndrickxia coagulans</name>
    <name type="common">Weizmannia coagulans</name>
    <dbReference type="NCBI Taxonomy" id="1398"/>
    <lineage>
        <taxon>Bacteria</taxon>
        <taxon>Bacillati</taxon>
        <taxon>Bacillota</taxon>
        <taxon>Bacilli</taxon>
        <taxon>Bacillales</taxon>
        <taxon>Bacillaceae</taxon>
        <taxon>Heyndrickxia</taxon>
    </lineage>
</organism>
<dbReference type="AlphaFoldDB" id="A0A150KHY9"/>
<proteinExistence type="predicted"/>
<reference evidence="2 3" key="1">
    <citation type="submission" date="2016-01" db="EMBL/GenBank/DDBJ databases">
        <title>Genome Sequences of Twelve Sporeforming Bacillus Species Isolated from Foods.</title>
        <authorList>
            <person name="Berendsen E.M."/>
            <person name="Wells-Bennik M.H."/>
            <person name="Krawcyk A.O."/>
            <person name="De Jong A."/>
            <person name="Holsappel S."/>
            <person name="Eijlander R.T."/>
            <person name="Kuipers O.P."/>
        </authorList>
    </citation>
    <scope>NUCLEOTIDE SEQUENCE [LARGE SCALE GENOMIC DNA]</scope>
    <source>
        <strain evidence="2 3">B4099</strain>
    </source>
</reference>
<keyword evidence="1" id="KW-0812">Transmembrane</keyword>
<sequence length="43" mass="4961">MSFVSTAIFSVIFRFEKTGIVFDHFLSKTACFLVLLCIYAHTR</sequence>
<comment type="caution">
    <text evidence="2">The sequence shown here is derived from an EMBL/GenBank/DDBJ whole genome shotgun (WGS) entry which is preliminary data.</text>
</comment>
<gene>
    <name evidence="2" type="ORF">B4099_2040</name>
</gene>
<dbReference type="PATRIC" id="fig|1398.25.peg.1701"/>
<name>A0A150KHY9_HEYCO</name>
<evidence type="ECO:0000313" key="2">
    <source>
        <dbReference type="EMBL" id="KYC71840.1"/>
    </source>
</evidence>
<evidence type="ECO:0000256" key="1">
    <source>
        <dbReference type="SAM" id="Phobius"/>
    </source>
</evidence>
<keyword evidence="1" id="KW-1133">Transmembrane helix</keyword>